<dbReference type="Pfam" id="PF00892">
    <property type="entry name" value="EamA"/>
    <property type="match status" value="2"/>
</dbReference>
<feature type="transmembrane region" description="Helical" evidence="6">
    <location>
        <begin position="184"/>
        <end position="202"/>
    </location>
</feature>
<accession>A0A7D3W4Q9</accession>
<reference evidence="8 9" key="1">
    <citation type="submission" date="2020-05" db="EMBL/GenBank/DDBJ databases">
        <title>Actinomadura verrucosospora NRRL-B18236 (PFL_A860) Genome sequencing and assembly.</title>
        <authorList>
            <person name="Samborskyy M."/>
        </authorList>
    </citation>
    <scope>NUCLEOTIDE SEQUENCE [LARGE SCALE GENOMIC DNA]</scope>
    <source>
        <strain evidence="8 9">NRRL:B18236</strain>
    </source>
</reference>
<keyword evidence="9" id="KW-1185">Reference proteome</keyword>
<dbReference type="PANTHER" id="PTHR32322:SF2">
    <property type="entry name" value="EAMA DOMAIN-CONTAINING PROTEIN"/>
    <property type="match status" value="1"/>
</dbReference>
<dbReference type="GO" id="GO:0016020">
    <property type="term" value="C:membrane"/>
    <property type="evidence" value="ECO:0007669"/>
    <property type="project" value="UniProtKB-SubCell"/>
</dbReference>
<feature type="transmembrane region" description="Helical" evidence="6">
    <location>
        <begin position="328"/>
        <end position="344"/>
    </location>
</feature>
<dbReference type="SUPFAM" id="SSF103481">
    <property type="entry name" value="Multidrug resistance efflux transporter EmrE"/>
    <property type="match status" value="2"/>
</dbReference>
<dbReference type="PANTHER" id="PTHR32322">
    <property type="entry name" value="INNER MEMBRANE TRANSPORTER"/>
    <property type="match status" value="1"/>
</dbReference>
<dbReference type="InterPro" id="IPR037185">
    <property type="entry name" value="EmrE-like"/>
</dbReference>
<evidence type="ECO:0000256" key="3">
    <source>
        <dbReference type="ARBA" id="ARBA00022692"/>
    </source>
</evidence>
<feature type="transmembrane region" description="Helical" evidence="6">
    <location>
        <begin position="96"/>
        <end position="115"/>
    </location>
</feature>
<gene>
    <name evidence="8" type="ORF">ACTIVE_7829</name>
</gene>
<evidence type="ECO:0000256" key="6">
    <source>
        <dbReference type="SAM" id="Phobius"/>
    </source>
</evidence>
<feature type="transmembrane region" description="Helical" evidence="6">
    <location>
        <begin position="67"/>
        <end position="84"/>
    </location>
</feature>
<proteinExistence type="inferred from homology"/>
<sequence>MARDTVTGLTRCRSTSARLDGSRSPGLSRVTSVRSASASAAALLSLFMRTNDSATASVPIAGARARLGIWLAALGVLIYSFTLPGTEFGLEGLDPYLIGIGRAAAASVLAAIALLSVRARFPHGRQWAALAVAAAGVVFGFPMLSTLALDRGASSAHSAVVVGLLPAATAVLGVLRAGERPSRAFWLASAAGAACVTGFALIRGAGRFSAADLLLFGALLSAAAGYAEGGRLARDMPGWRVISWALVLSAPITVPVTGWLLATTHPHWTGHAVLGFGYVTAFSAYLGFFAWYEGLARAGIARASQVQLAQPVMTLAWSWLLLGERVDAVTVLAAAGVLVCVALTQRTRVRRSPAAGAANAASGTGMAAPGMRTMDGRASFDGDQRGAFHGRQADRS</sequence>
<evidence type="ECO:0000313" key="8">
    <source>
        <dbReference type="EMBL" id="QKG26176.1"/>
    </source>
</evidence>
<evidence type="ECO:0000256" key="4">
    <source>
        <dbReference type="ARBA" id="ARBA00022989"/>
    </source>
</evidence>
<evidence type="ECO:0000256" key="5">
    <source>
        <dbReference type="ARBA" id="ARBA00023136"/>
    </source>
</evidence>
<name>A0A7D3W4Q9_ACTVE</name>
<keyword evidence="3 6" id="KW-0812">Transmembrane</keyword>
<keyword evidence="5 6" id="KW-0472">Membrane</keyword>
<evidence type="ECO:0000256" key="1">
    <source>
        <dbReference type="ARBA" id="ARBA00004141"/>
    </source>
</evidence>
<feature type="domain" description="EamA" evidence="7">
    <location>
        <begin position="67"/>
        <end position="194"/>
    </location>
</feature>
<feature type="transmembrane region" description="Helical" evidence="6">
    <location>
        <begin position="155"/>
        <end position="175"/>
    </location>
</feature>
<dbReference type="InterPro" id="IPR050638">
    <property type="entry name" value="AA-Vitamin_Transporters"/>
</dbReference>
<feature type="transmembrane region" description="Helical" evidence="6">
    <location>
        <begin position="241"/>
        <end position="262"/>
    </location>
</feature>
<dbReference type="Proteomes" id="UP000501240">
    <property type="component" value="Chromosome"/>
</dbReference>
<dbReference type="EMBL" id="CP053892">
    <property type="protein sequence ID" value="QKG26176.1"/>
    <property type="molecule type" value="Genomic_DNA"/>
</dbReference>
<comment type="similarity">
    <text evidence="2">Belongs to the EamA transporter family.</text>
</comment>
<feature type="transmembrane region" description="Helical" evidence="6">
    <location>
        <begin position="268"/>
        <end position="292"/>
    </location>
</feature>
<comment type="subcellular location">
    <subcellularLocation>
        <location evidence="1">Membrane</location>
        <topology evidence="1">Multi-pass membrane protein</topology>
    </subcellularLocation>
</comment>
<keyword evidence="4 6" id="KW-1133">Transmembrane helix</keyword>
<organism evidence="8 9">
    <name type="scientific">Actinomadura verrucosospora</name>
    <dbReference type="NCBI Taxonomy" id="46165"/>
    <lineage>
        <taxon>Bacteria</taxon>
        <taxon>Bacillati</taxon>
        <taxon>Actinomycetota</taxon>
        <taxon>Actinomycetes</taxon>
        <taxon>Streptosporangiales</taxon>
        <taxon>Thermomonosporaceae</taxon>
        <taxon>Actinomadura</taxon>
    </lineage>
</organism>
<evidence type="ECO:0000259" key="7">
    <source>
        <dbReference type="Pfam" id="PF00892"/>
    </source>
</evidence>
<protein>
    <recommendedName>
        <fullName evidence="7">EamA domain-containing protein</fullName>
    </recommendedName>
</protein>
<evidence type="ECO:0000256" key="2">
    <source>
        <dbReference type="ARBA" id="ARBA00007362"/>
    </source>
</evidence>
<feature type="transmembrane region" description="Helical" evidence="6">
    <location>
        <begin position="127"/>
        <end position="149"/>
    </location>
</feature>
<dbReference type="AlphaFoldDB" id="A0A7D3W4Q9"/>
<feature type="domain" description="EamA" evidence="7">
    <location>
        <begin position="211"/>
        <end position="344"/>
    </location>
</feature>
<evidence type="ECO:0000313" key="9">
    <source>
        <dbReference type="Proteomes" id="UP000501240"/>
    </source>
</evidence>
<dbReference type="InterPro" id="IPR000620">
    <property type="entry name" value="EamA_dom"/>
</dbReference>